<feature type="domain" description="HTH rpiR-type" evidence="5">
    <location>
        <begin position="1"/>
        <end position="77"/>
    </location>
</feature>
<dbReference type="InterPro" id="IPR001347">
    <property type="entry name" value="SIS_dom"/>
</dbReference>
<dbReference type="InterPro" id="IPR009057">
    <property type="entry name" value="Homeodomain-like_sf"/>
</dbReference>
<evidence type="ECO:0000256" key="4">
    <source>
        <dbReference type="SAM" id="MobiDB-lite"/>
    </source>
</evidence>
<dbReference type="CDD" id="cd05013">
    <property type="entry name" value="SIS_RpiR"/>
    <property type="match status" value="1"/>
</dbReference>
<dbReference type="Pfam" id="PF01380">
    <property type="entry name" value="SIS"/>
    <property type="match status" value="1"/>
</dbReference>
<keyword evidence="7" id="KW-1185">Reference proteome</keyword>
<dbReference type="Proteomes" id="UP000325134">
    <property type="component" value="Unassembled WGS sequence"/>
</dbReference>
<dbReference type="PANTHER" id="PTHR30514">
    <property type="entry name" value="GLUCOKINASE"/>
    <property type="match status" value="1"/>
</dbReference>
<protein>
    <submittedName>
        <fullName evidence="6">Transcriptional regulator, RpiR family</fullName>
    </submittedName>
</protein>
<dbReference type="SUPFAM" id="SSF46689">
    <property type="entry name" value="Homeodomain-like"/>
    <property type="match status" value="1"/>
</dbReference>
<sequence length="302" mass="32613">MAIRDRLTDGSVQLTPSELKVARALLADYPAAGLNTVAQLAALAGVSGPTVVRFVSRLGFDGFPHFQKALLSEVQARMNSPLAMIDAGKAAAVPQEQIYREVIRSYVVMLQATSGMVPAADFDTAARLVTDPALRLHFIGGRFSGYLAGMLWQHLRQLRGDCQMVNGNGPDRVDSLIDIGRRDLIIAFDYRRYQVDTIQFVTAAAERGAQVILFTDPWASPLATHAKVVLAAPVEGLSPFDTMVPALAQVEALIAAVTMRLSATSRARIAEIEALRSLSGITDDQPVDNPMKMPRQADQAGE</sequence>
<dbReference type="GO" id="GO:1901135">
    <property type="term" value="P:carbohydrate derivative metabolic process"/>
    <property type="evidence" value="ECO:0007669"/>
    <property type="project" value="InterPro"/>
</dbReference>
<keyword evidence="3" id="KW-0804">Transcription</keyword>
<dbReference type="Gene3D" id="1.10.10.10">
    <property type="entry name" value="Winged helix-like DNA-binding domain superfamily/Winged helix DNA-binding domain"/>
    <property type="match status" value="1"/>
</dbReference>
<evidence type="ECO:0000313" key="6">
    <source>
        <dbReference type="EMBL" id="SHF15135.1"/>
    </source>
</evidence>
<keyword evidence="2" id="KW-0238">DNA-binding</keyword>
<dbReference type="InterPro" id="IPR036388">
    <property type="entry name" value="WH-like_DNA-bd_sf"/>
</dbReference>
<dbReference type="AlphaFoldDB" id="A0A1M4ZAW9"/>
<dbReference type="InterPro" id="IPR000281">
    <property type="entry name" value="HTH_RpiR"/>
</dbReference>
<dbReference type="PANTHER" id="PTHR30514:SF18">
    <property type="entry name" value="RPIR-FAMILY TRANSCRIPTIONAL REGULATOR"/>
    <property type="match status" value="1"/>
</dbReference>
<reference evidence="6 7" key="1">
    <citation type="submission" date="2016-11" db="EMBL/GenBank/DDBJ databases">
        <authorList>
            <person name="Varghese N."/>
            <person name="Submissions S."/>
        </authorList>
    </citation>
    <scope>NUCLEOTIDE SEQUENCE [LARGE SCALE GENOMIC DNA]</scope>
    <source>
        <strain evidence="6 7">DSM 29341</strain>
    </source>
</reference>
<dbReference type="InterPro" id="IPR035472">
    <property type="entry name" value="RpiR-like_SIS"/>
</dbReference>
<feature type="region of interest" description="Disordered" evidence="4">
    <location>
        <begin position="281"/>
        <end position="302"/>
    </location>
</feature>
<evidence type="ECO:0000313" key="7">
    <source>
        <dbReference type="Proteomes" id="UP000325134"/>
    </source>
</evidence>
<dbReference type="InterPro" id="IPR047640">
    <property type="entry name" value="RpiR-like"/>
</dbReference>
<dbReference type="OrthoDB" id="3574600at2"/>
<name>A0A1M4ZAW9_9RHOB</name>
<evidence type="ECO:0000256" key="3">
    <source>
        <dbReference type="ARBA" id="ARBA00023163"/>
    </source>
</evidence>
<dbReference type="GO" id="GO:0003677">
    <property type="term" value="F:DNA binding"/>
    <property type="evidence" value="ECO:0007669"/>
    <property type="project" value="UniProtKB-KW"/>
</dbReference>
<evidence type="ECO:0000256" key="1">
    <source>
        <dbReference type="ARBA" id="ARBA00023015"/>
    </source>
</evidence>
<dbReference type="SUPFAM" id="SSF53697">
    <property type="entry name" value="SIS domain"/>
    <property type="match status" value="1"/>
</dbReference>
<proteinExistence type="predicted"/>
<gene>
    <name evidence="6" type="ORF">SAMN05444279_1197</name>
</gene>
<dbReference type="GO" id="GO:0003700">
    <property type="term" value="F:DNA-binding transcription factor activity"/>
    <property type="evidence" value="ECO:0007669"/>
    <property type="project" value="InterPro"/>
</dbReference>
<organism evidence="6 7">
    <name type="scientific">Ruegeria intermedia</name>
    <dbReference type="NCBI Taxonomy" id="996115"/>
    <lineage>
        <taxon>Bacteria</taxon>
        <taxon>Pseudomonadati</taxon>
        <taxon>Pseudomonadota</taxon>
        <taxon>Alphaproteobacteria</taxon>
        <taxon>Rhodobacterales</taxon>
        <taxon>Roseobacteraceae</taxon>
        <taxon>Ruegeria</taxon>
    </lineage>
</organism>
<accession>A0A1M4ZAW9</accession>
<dbReference type="EMBL" id="FQVK01000019">
    <property type="protein sequence ID" value="SHF15135.1"/>
    <property type="molecule type" value="Genomic_DNA"/>
</dbReference>
<dbReference type="InterPro" id="IPR046348">
    <property type="entry name" value="SIS_dom_sf"/>
</dbReference>
<dbReference type="GO" id="GO:0097367">
    <property type="term" value="F:carbohydrate derivative binding"/>
    <property type="evidence" value="ECO:0007669"/>
    <property type="project" value="InterPro"/>
</dbReference>
<evidence type="ECO:0000259" key="5">
    <source>
        <dbReference type="PROSITE" id="PS51071"/>
    </source>
</evidence>
<dbReference type="Pfam" id="PF01418">
    <property type="entry name" value="HTH_6"/>
    <property type="match status" value="1"/>
</dbReference>
<dbReference type="PROSITE" id="PS51071">
    <property type="entry name" value="HTH_RPIR"/>
    <property type="match status" value="1"/>
</dbReference>
<dbReference type="Gene3D" id="3.40.50.10490">
    <property type="entry name" value="Glucose-6-phosphate isomerase like protein, domain 1"/>
    <property type="match status" value="1"/>
</dbReference>
<evidence type="ECO:0000256" key="2">
    <source>
        <dbReference type="ARBA" id="ARBA00023125"/>
    </source>
</evidence>
<keyword evidence="1" id="KW-0805">Transcription regulation</keyword>